<feature type="compositionally biased region" description="Low complexity" evidence="1">
    <location>
        <begin position="8"/>
        <end position="23"/>
    </location>
</feature>
<dbReference type="Proteomes" id="UP001344658">
    <property type="component" value="Unassembled WGS sequence"/>
</dbReference>
<feature type="transmembrane region" description="Helical" evidence="2">
    <location>
        <begin position="50"/>
        <end position="69"/>
    </location>
</feature>
<name>A0ABU7PHD2_9ACTN</name>
<comment type="caution">
    <text evidence="4">The sequence shown here is derived from an EMBL/GenBank/DDBJ whole genome shotgun (WGS) entry which is preliminary data.</text>
</comment>
<evidence type="ECO:0000256" key="1">
    <source>
        <dbReference type="SAM" id="MobiDB-lite"/>
    </source>
</evidence>
<proteinExistence type="predicted"/>
<dbReference type="RefSeq" id="WP_330798644.1">
    <property type="nucleotide sequence ID" value="NZ_JAZEWV010000026.1"/>
</dbReference>
<gene>
    <name evidence="4" type="ORF">V2S66_25060</name>
</gene>
<keyword evidence="5" id="KW-1185">Reference proteome</keyword>
<feature type="transmembrane region" description="Helical" evidence="2">
    <location>
        <begin position="107"/>
        <end position="127"/>
    </location>
</feature>
<keyword evidence="2" id="KW-0812">Transmembrane</keyword>
<dbReference type="InterPro" id="IPR005530">
    <property type="entry name" value="SPW"/>
</dbReference>
<keyword evidence="2" id="KW-1133">Transmembrane helix</keyword>
<evidence type="ECO:0000313" key="4">
    <source>
        <dbReference type="EMBL" id="MEE4545226.1"/>
    </source>
</evidence>
<evidence type="ECO:0000256" key="2">
    <source>
        <dbReference type="SAM" id="Phobius"/>
    </source>
</evidence>
<feature type="transmembrane region" description="Helical" evidence="2">
    <location>
        <begin position="75"/>
        <end position="95"/>
    </location>
</feature>
<protein>
    <submittedName>
        <fullName evidence="4">SPW repeat protein</fullName>
    </submittedName>
</protein>
<feature type="region of interest" description="Disordered" evidence="1">
    <location>
        <begin position="1"/>
        <end position="27"/>
    </location>
</feature>
<reference evidence="4 5" key="1">
    <citation type="submission" date="2023-12" db="EMBL/GenBank/DDBJ databases">
        <title>Streptomyces sp. V4-01.</title>
        <authorList>
            <person name="Somphong A."/>
            <person name="Phongsopitanun W."/>
        </authorList>
    </citation>
    <scope>NUCLEOTIDE SEQUENCE [LARGE SCALE GENOMIC DNA]</scope>
    <source>
        <strain evidence="4 5">V4-01</strain>
    </source>
</reference>
<organism evidence="4 5">
    <name type="scientific">Actinacidiphila polyblastidii</name>
    <dbReference type="NCBI Taxonomy" id="3110430"/>
    <lineage>
        <taxon>Bacteria</taxon>
        <taxon>Bacillati</taxon>
        <taxon>Actinomycetota</taxon>
        <taxon>Actinomycetes</taxon>
        <taxon>Kitasatosporales</taxon>
        <taxon>Streptomycetaceae</taxon>
        <taxon>Actinacidiphila</taxon>
    </lineage>
</organism>
<feature type="transmembrane region" description="Helical" evidence="2">
    <location>
        <begin position="133"/>
        <end position="154"/>
    </location>
</feature>
<evidence type="ECO:0000313" key="5">
    <source>
        <dbReference type="Proteomes" id="UP001344658"/>
    </source>
</evidence>
<dbReference type="EMBL" id="JAZEWV010000026">
    <property type="protein sequence ID" value="MEE4545226.1"/>
    <property type="molecule type" value="Genomic_DNA"/>
</dbReference>
<evidence type="ECO:0000259" key="3">
    <source>
        <dbReference type="Pfam" id="PF03779"/>
    </source>
</evidence>
<keyword evidence="2" id="KW-0472">Membrane</keyword>
<dbReference type="Pfam" id="PF03779">
    <property type="entry name" value="SPW"/>
    <property type="match status" value="1"/>
</dbReference>
<feature type="domain" description="SPW repeat-containing integral membrane" evidence="3">
    <location>
        <begin position="53"/>
        <end position="148"/>
    </location>
</feature>
<accession>A0ABU7PHD2</accession>
<sequence>MATDSTQPTAPRNAPTATTPSSAHHMENHPDIVSLRDRYAKVSDSPATGLLESLCVMAGLYLAISPWVVGFQGFTGLRVSNLVTGLALAVLGLGFGSAIERTHNLSWCALAIGVWTIIAPWVVSGNFDTHKTILNNAILGGVICLLALATMGIGPLAKRMARKQNAAGGAAAR</sequence>